<keyword evidence="12" id="KW-1185">Reference proteome</keyword>
<dbReference type="CDD" id="cd04816">
    <property type="entry name" value="PA_SaNapH_like"/>
    <property type="match status" value="1"/>
</dbReference>
<evidence type="ECO:0000313" key="12">
    <source>
        <dbReference type="Proteomes" id="UP000199147"/>
    </source>
</evidence>
<dbReference type="Pfam" id="PF04389">
    <property type="entry name" value="Peptidase_M28"/>
    <property type="match status" value="1"/>
</dbReference>
<keyword evidence="3" id="KW-0645">Protease</keyword>
<reference evidence="12" key="1">
    <citation type="submission" date="2015-07" db="EMBL/GenBank/DDBJ databases">
        <authorList>
            <person name="Urmite Genomes"/>
        </authorList>
    </citation>
    <scope>NUCLEOTIDE SEQUENCE [LARGE SCALE GENOMIC DNA]</scope>
    <source>
        <strain evidence="12">type strain: ATCC 49404</strain>
    </source>
</reference>
<evidence type="ECO:0000256" key="6">
    <source>
        <dbReference type="ARBA" id="ARBA00022801"/>
    </source>
</evidence>
<keyword evidence="4" id="KW-0479">Metal-binding</keyword>
<evidence type="ECO:0000256" key="1">
    <source>
        <dbReference type="ARBA" id="ARBA00005957"/>
    </source>
</evidence>
<feature type="chain" id="PRO_5039189822" evidence="8">
    <location>
        <begin position="21"/>
        <end position="478"/>
    </location>
</feature>
<evidence type="ECO:0000256" key="5">
    <source>
        <dbReference type="ARBA" id="ARBA00022729"/>
    </source>
</evidence>
<dbReference type="GO" id="GO:0008235">
    <property type="term" value="F:metalloexopeptidase activity"/>
    <property type="evidence" value="ECO:0007669"/>
    <property type="project" value="InterPro"/>
</dbReference>
<dbReference type="CDD" id="cd03876">
    <property type="entry name" value="M28_SGAP_like"/>
    <property type="match status" value="1"/>
</dbReference>
<feature type="domain" description="Peptidase M28" evidence="10">
    <location>
        <begin position="237"/>
        <end position="453"/>
    </location>
</feature>
<dbReference type="SUPFAM" id="SSF52025">
    <property type="entry name" value="PA domain"/>
    <property type="match status" value="1"/>
</dbReference>
<evidence type="ECO:0000256" key="3">
    <source>
        <dbReference type="ARBA" id="ARBA00022670"/>
    </source>
</evidence>
<feature type="signal peptide" evidence="8">
    <location>
        <begin position="1"/>
        <end position="20"/>
    </location>
</feature>
<evidence type="ECO:0000259" key="9">
    <source>
        <dbReference type="Pfam" id="PF02225"/>
    </source>
</evidence>
<dbReference type="STRING" id="146018.BN2156_03386"/>
<dbReference type="Gene3D" id="3.40.630.10">
    <property type="entry name" value="Zn peptidases"/>
    <property type="match status" value="1"/>
</dbReference>
<protein>
    <submittedName>
        <fullName evidence="11">Leupeptin-inactivating enzyme 1</fullName>
    </submittedName>
</protein>
<keyword evidence="5 8" id="KW-0732">Signal</keyword>
<comment type="similarity">
    <text evidence="1">Belongs to the peptidase M28 family. M28A subfamily.</text>
</comment>
<keyword evidence="7" id="KW-0862">Zinc</keyword>
<dbReference type="PROSITE" id="PS51257">
    <property type="entry name" value="PROKAR_LIPOPROTEIN"/>
    <property type="match status" value="1"/>
</dbReference>
<sequence length="478" mass="49513" precursor="true">MTARRLAVLLLGAALAGCSAQPSPKAVEPQELAGEITVDAMFAHLRKLQEIADAHDGNRAVGSPGYDASVDYVAQLLRDKGFDVQTPEFERMGAMRGGKPALTVSGTDYQVDQASMLVTTAPGGLNAPTLRPGKPSGCAATDYGSLNISGAIAVVDDTGCSVVVKQNTALAKGAVGVLVVNTGHQPAPGGLFSTGYYRELTVPVGVIDENADAALRRTSAPVRLTLDGKAEMVKSRNVTAQTKTGSTSDVVLVGAHLDSVGGGPGINDNGSGVAAVLETALQLGSSPKATNAVRFAFWGAEEMGLDGSKQYVRNLPLDQLDDLALYLNFDMVGSPNAGFFTYDGDQSGQATDPKAIPEGSAGIERTMAGYLNLAGARPADMPISPNTDYHPFLQAGVPIGGATTGSSQRKTEVQARLWGGRAAVAFDPNYHTARDTIDNVDARALGIMGSAIAFTVGTYARSIEGPNGVPARDKRHRG</sequence>
<feature type="domain" description="PA" evidence="9">
    <location>
        <begin position="134"/>
        <end position="211"/>
    </location>
</feature>
<evidence type="ECO:0000256" key="7">
    <source>
        <dbReference type="ARBA" id="ARBA00022833"/>
    </source>
</evidence>
<dbReference type="GO" id="GO:0004177">
    <property type="term" value="F:aminopeptidase activity"/>
    <property type="evidence" value="ECO:0007669"/>
    <property type="project" value="UniProtKB-KW"/>
</dbReference>
<dbReference type="InterPro" id="IPR041756">
    <property type="entry name" value="M28_SGAP-like"/>
</dbReference>
<name>A0A0H5RRD8_9MYCO</name>
<dbReference type="PANTHER" id="PTHR12147">
    <property type="entry name" value="METALLOPEPTIDASE M28 FAMILY MEMBER"/>
    <property type="match status" value="1"/>
</dbReference>
<proteinExistence type="inferred from homology"/>
<dbReference type="InterPro" id="IPR007484">
    <property type="entry name" value="Peptidase_M28"/>
</dbReference>
<accession>A0A0H5RRD8</accession>
<organism evidence="11 12">
    <name type="scientific">Mycolicibacterium neworleansense</name>
    <dbReference type="NCBI Taxonomy" id="146018"/>
    <lineage>
        <taxon>Bacteria</taxon>
        <taxon>Bacillati</taxon>
        <taxon>Actinomycetota</taxon>
        <taxon>Actinomycetes</taxon>
        <taxon>Mycobacteriales</taxon>
        <taxon>Mycobacteriaceae</taxon>
        <taxon>Mycolicibacterium</taxon>
    </lineage>
</organism>
<dbReference type="GO" id="GO:0046872">
    <property type="term" value="F:metal ion binding"/>
    <property type="evidence" value="ECO:0007669"/>
    <property type="project" value="UniProtKB-KW"/>
</dbReference>
<keyword evidence="6" id="KW-0378">Hydrolase</keyword>
<dbReference type="PANTHER" id="PTHR12147:SF26">
    <property type="entry name" value="PEPTIDASE M28 DOMAIN-CONTAINING PROTEIN"/>
    <property type="match status" value="1"/>
</dbReference>
<evidence type="ECO:0000256" key="4">
    <source>
        <dbReference type="ARBA" id="ARBA00022723"/>
    </source>
</evidence>
<dbReference type="SUPFAM" id="SSF53187">
    <property type="entry name" value="Zn-dependent exopeptidases"/>
    <property type="match status" value="1"/>
</dbReference>
<evidence type="ECO:0000313" key="11">
    <source>
        <dbReference type="EMBL" id="CRZ16518.1"/>
    </source>
</evidence>
<dbReference type="Proteomes" id="UP000199147">
    <property type="component" value="Unassembled WGS sequence"/>
</dbReference>
<evidence type="ECO:0000259" key="10">
    <source>
        <dbReference type="Pfam" id="PF04389"/>
    </source>
</evidence>
<evidence type="ECO:0000256" key="2">
    <source>
        <dbReference type="ARBA" id="ARBA00022438"/>
    </source>
</evidence>
<keyword evidence="2" id="KW-0031">Aminopeptidase</keyword>
<dbReference type="InterPro" id="IPR046450">
    <property type="entry name" value="PA_dom_sf"/>
</dbReference>
<dbReference type="OrthoDB" id="345880at2"/>
<dbReference type="InterPro" id="IPR003137">
    <property type="entry name" value="PA_domain"/>
</dbReference>
<dbReference type="RefSeq" id="WP_090516186.1">
    <property type="nucleotide sequence ID" value="NZ_CWKH01000002.1"/>
</dbReference>
<dbReference type="Gene3D" id="3.50.30.30">
    <property type="match status" value="1"/>
</dbReference>
<dbReference type="EMBL" id="CWKH01000002">
    <property type="protein sequence ID" value="CRZ16518.1"/>
    <property type="molecule type" value="Genomic_DNA"/>
</dbReference>
<dbReference type="Pfam" id="PF02225">
    <property type="entry name" value="PA"/>
    <property type="match status" value="1"/>
</dbReference>
<gene>
    <name evidence="11" type="ORF">BN2156_03386</name>
</gene>
<evidence type="ECO:0000256" key="8">
    <source>
        <dbReference type="SAM" id="SignalP"/>
    </source>
</evidence>
<dbReference type="AlphaFoldDB" id="A0A0H5RRD8"/>
<dbReference type="InterPro" id="IPR045175">
    <property type="entry name" value="M28_fam"/>
</dbReference>
<dbReference type="GO" id="GO:0006508">
    <property type="term" value="P:proteolysis"/>
    <property type="evidence" value="ECO:0007669"/>
    <property type="project" value="UniProtKB-KW"/>
</dbReference>